<dbReference type="Gene3D" id="3.10.105.10">
    <property type="entry name" value="Dipeptide-binding Protein, Domain 3"/>
    <property type="match status" value="1"/>
</dbReference>
<proteinExistence type="inferred from homology"/>
<sequence>AMSYAFDHDEMLEDLCYSLYDPCTGIFYPGAWMASTKNLEPYKQDLDKAEALLDEAGWIDRDNDGVRDKEIDGRTVPFEFSIIVNQQPLRIAICTLLKENLDQIGIRLNVRPVESTVLQDLTLNRKFQAYLGGWGSGTDPDTSENLWKTGAMRNFCNYSNPEVDRLYAEGRQEFDRGKRAEKYGRIQEILYDDQPYTWLYWRNSFYGFSKDVRGYVFSPRGPYHYSPGFGSLWKPKQE</sequence>
<name>X0U8I5_9ZZZZ</name>
<feature type="non-terminal residue" evidence="5">
    <location>
        <position position="1"/>
    </location>
</feature>
<dbReference type="InterPro" id="IPR039424">
    <property type="entry name" value="SBP_5"/>
</dbReference>
<comment type="similarity">
    <text evidence="1">Belongs to the bacterial solute-binding protein 5 family.</text>
</comment>
<evidence type="ECO:0000313" key="5">
    <source>
        <dbReference type="EMBL" id="GAF84815.1"/>
    </source>
</evidence>
<dbReference type="PANTHER" id="PTHR30290:SF9">
    <property type="entry name" value="OLIGOPEPTIDE-BINDING PROTEIN APPA"/>
    <property type="match status" value="1"/>
</dbReference>
<dbReference type="SUPFAM" id="SSF53850">
    <property type="entry name" value="Periplasmic binding protein-like II"/>
    <property type="match status" value="1"/>
</dbReference>
<organism evidence="5">
    <name type="scientific">marine sediment metagenome</name>
    <dbReference type="NCBI Taxonomy" id="412755"/>
    <lineage>
        <taxon>unclassified sequences</taxon>
        <taxon>metagenomes</taxon>
        <taxon>ecological metagenomes</taxon>
    </lineage>
</organism>
<comment type="caution">
    <text evidence="5">The sequence shown here is derived from an EMBL/GenBank/DDBJ whole genome shotgun (WGS) entry which is preliminary data.</text>
</comment>
<evidence type="ECO:0000256" key="3">
    <source>
        <dbReference type="ARBA" id="ARBA00022729"/>
    </source>
</evidence>
<dbReference type="GO" id="GO:0015833">
    <property type="term" value="P:peptide transport"/>
    <property type="evidence" value="ECO:0007669"/>
    <property type="project" value="TreeGrafter"/>
</dbReference>
<dbReference type="Gene3D" id="3.40.190.10">
    <property type="entry name" value="Periplasmic binding protein-like II"/>
    <property type="match status" value="1"/>
</dbReference>
<reference evidence="5" key="1">
    <citation type="journal article" date="2014" name="Front. Microbiol.">
        <title>High frequency of phylogenetically diverse reductive dehalogenase-homologous genes in deep subseafloor sedimentary metagenomes.</title>
        <authorList>
            <person name="Kawai M."/>
            <person name="Futagami T."/>
            <person name="Toyoda A."/>
            <person name="Takaki Y."/>
            <person name="Nishi S."/>
            <person name="Hori S."/>
            <person name="Arai W."/>
            <person name="Tsubouchi T."/>
            <person name="Morono Y."/>
            <person name="Uchiyama I."/>
            <person name="Ito T."/>
            <person name="Fujiyama A."/>
            <person name="Inagaki F."/>
            <person name="Takami H."/>
        </authorList>
    </citation>
    <scope>NUCLEOTIDE SEQUENCE</scope>
    <source>
        <strain evidence="5">Expedition CK06-06</strain>
    </source>
</reference>
<dbReference type="Pfam" id="PF00496">
    <property type="entry name" value="SBP_bac_5"/>
    <property type="match status" value="1"/>
</dbReference>
<evidence type="ECO:0000256" key="1">
    <source>
        <dbReference type="ARBA" id="ARBA00005695"/>
    </source>
</evidence>
<evidence type="ECO:0000256" key="2">
    <source>
        <dbReference type="ARBA" id="ARBA00022448"/>
    </source>
</evidence>
<feature type="domain" description="Solute-binding protein family 5" evidence="4">
    <location>
        <begin position="1"/>
        <end position="147"/>
    </location>
</feature>
<evidence type="ECO:0000259" key="4">
    <source>
        <dbReference type="Pfam" id="PF00496"/>
    </source>
</evidence>
<protein>
    <recommendedName>
        <fullName evidence="4">Solute-binding protein family 5 domain-containing protein</fullName>
    </recommendedName>
</protein>
<dbReference type="EMBL" id="BARS01002389">
    <property type="protein sequence ID" value="GAF84815.1"/>
    <property type="molecule type" value="Genomic_DNA"/>
</dbReference>
<keyword evidence="3" id="KW-0732">Signal</keyword>
<dbReference type="InterPro" id="IPR000914">
    <property type="entry name" value="SBP_5_dom"/>
</dbReference>
<dbReference type="AlphaFoldDB" id="X0U8I5"/>
<dbReference type="GO" id="GO:1904680">
    <property type="term" value="F:peptide transmembrane transporter activity"/>
    <property type="evidence" value="ECO:0007669"/>
    <property type="project" value="TreeGrafter"/>
</dbReference>
<accession>X0U8I5</accession>
<dbReference type="PANTHER" id="PTHR30290">
    <property type="entry name" value="PERIPLASMIC BINDING COMPONENT OF ABC TRANSPORTER"/>
    <property type="match status" value="1"/>
</dbReference>
<keyword evidence="2" id="KW-0813">Transport</keyword>
<gene>
    <name evidence="5" type="ORF">S01H1_04529</name>
</gene>